<feature type="domain" description="HTH cro/C1-type" evidence="2">
    <location>
        <begin position="1"/>
        <end position="46"/>
    </location>
</feature>
<dbReference type="PROSITE" id="PS50943">
    <property type="entry name" value="HTH_CROC1"/>
    <property type="match status" value="1"/>
</dbReference>
<keyword evidence="1" id="KW-0238">DNA-binding</keyword>
<protein>
    <submittedName>
        <fullName evidence="3">Helix-turn-helix domain protein</fullName>
    </submittedName>
</protein>
<dbReference type="EMBL" id="BK015139">
    <property type="protein sequence ID" value="DAD92553.1"/>
    <property type="molecule type" value="Genomic_DNA"/>
</dbReference>
<accession>A0A8S5ND46</accession>
<reference evidence="3" key="1">
    <citation type="journal article" date="2021" name="Proc. Natl. Acad. Sci. U.S.A.">
        <title>A Catalog of Tens of Thousands of Viruses from Human Metagenomes Reveals Hidden Associations with Chronic Diseases.</title>
        <authorList>
            <person name="Tisza M.J."/>
            <person name="Buck C.B."/>
        </authorList>
    </citation>
    <scope>NUCLEOTIDE SEQUENCE</scope>
    <source>
        <strain evidence="3">CtUse40</strain>
    </source>
</reference>
<dbReference type="PANTHER" id="PTHR46558:SF11">
    <property type="entry name" value="HTH-TYPE TRANSCRIPTIONAL REGULATOR XRE"/>
    <property type="match status" value="1"/>
</dbReference>
<evidence type="ECO:0000313" key="3">
    <source>
        <dbReference type="EMBL" id="DAD92553.1"/>
    </source>
</evidence>
<dbReference type="PANTHER" id="PTHR46558">
    <property type="entry name" value="TRACRIPTIONAL REGULATORY PROTEIN-RELATED-RELATED"/>
    <property type="match status" value="1"/>
</dbReference>
<proteinExistence type="predicted"/>
<evidence type="ECO:0000256" key="1">
    <source>
        <dbReference type="ARBA" id="ARBA00023125"/>
    </source>
</evidence>
<dbReference type="Gene3D" id="1.10.260.40">
    <property type="entry name" value="lambda repressor-like DNA-binding domains"/>
    <property type="match status" value="1"/>
</dbReference>
<dbReference type="CDD" id="cd00093">
    <property type="entry name" value="HTH_XRE"/>
    <property type="match status" value="1"/>
</dbReference>
<evidence type="ECO:0000259" key="2">
    <source>
        <dbReference type="PROSITE" id="PS50943"/>
    </source>
</evidence>
<dbReference type="InterPro" id="IPR010982">
    <property type="entry name" value="Lambda_DNA-bd_dom_sf"/>
</dbReference>
<dbReference type="SUPFAM" id="SSF47413">
    <property type="entry name" value="lambda repressor-like DNA-binding domains"/>
    <property type="match status" value="1"/>
</dbReference>
<sequence>MTQRELGQAIGVSHNAISDWESGNHKPDADTVMALCKVLDVDANYMLDWKEKVAASNVKDVLEKVLRENDFFEGDDLSEENLDKLIKFINANKDFIINKKD</sequence>
<name>A0A8S5ND46_9CAUD</name>
<organism evidence="3">
    <name type="scientific">Siphoviridae sp. ctUse40</name>
    <dbReference type="NCBI Taxonomy" id="2826356"/>
    <lineage>
        <taxon>Viruses</taxon>
        <taxon>Duplodnaviria</taxon>
        <taxon>Heunggongvirae</taxon>
        <taxon>Uroviricota</taxon>
        <taxon>Caudoviricetes</taxon>
    </lineage>
</organism>
<dbReference type="Pfam" id="PF01381">
    <property type="entry name" value="HTH_3"/>
    <property type="match status" value="1"/>
</dbReference>
<dbReference type="InterPro" id="IPR001387">
    <property type="entry name" value="Cro/C1-type_HTH"/>
</dbReference>
<dbReference type="SMART" id="SM00530">
    <property type="entry name" value="HTH_XRE"/>
    <property type="match status" value="1"/>
</dbReference>
<dbReference type="GO" id="GO:0003677">
    <property type="term" value="F:DNA binding"/>
    <property type="evidence" value="ECO:0007669"/>
    <property type="project" value="UniProtKB-KW"/>
</dbReference>